<feature type="non-terminal residue" evidence="1">
    <location>
        <position position="103"/>
    </location>
</feature>
<protein>
    <submittedName>
        <fullName evidence="1">Uncharacterized protein</fullName>
    </submittedName>
</protein>
<dbReference type="AlphaFoldDB" id="A0A382A0J4"/>
<evidence type="ECO:0000313" key="1">
    <source>
        <dbReference type="EMBL" id="SVA94939.1"/>
    </source>
</evidence>
<accession>A0A382A0J4</accession>
<gene>
    <name evidence="1" type="ORF">METZ01_LOCUS147793</name>
</gene>
<name>A0A382A0J4_9ZZZZ</name>
<organism evidence="1">
    <name type="scientific">marine metagenome</name>
    <dbReference type="NCBI Taxonomy" id="408172"/>
    <lineage>
        <taxon>unclassified sequences</taxon>
        <taxon>metagenomes</taxon>
        <taxon>ecological metagenomes</taxon>
    </lineage>
</organism>
<dbReference type="EMBL" id="UINC01023388">
    <property type="protein sequence ID" value="SVA94939.1"/>
    <property type="molecule type" value="Genomic_DNA"/>
</dbReference>
<proteinExistence type="predicted"/>
<reference evidence="1" key="1">
    <citation type="submission" date="2018-05" db="EMBL/GenBank/DDBJ databases">
        <authorList>
            <person name="Lanie J.A."/>
            <person name="Ng W.-L."/>
            <person name="Kazmierczak K.M."/>
            <person name="Andrzejewski T.M."/>
            <person name="Davidsen T.M."/>
            <person name="Wayne K.J."/>
            <person name="Tettelin H."/>
            <person name="Glass J.I."/>
            <person name="Rusch D."/>
            <person name="Podicherti R."/>
            <person name="Tsui H.-C.T."/>
            <person name="Winkler M.E."/>
        </authorList>
    </citation>
    <scope>NUCLEOTIDE SEQUENCE</scope>
</reference>
<sequence length="103" mass="11488">MAKNNQKEKKMNNIKINLIAVLVLCGLIHAQDFTGNYEVNYIDVNYIVVVRDTVQQDANGDDFTLVTDEPTLYDIYVGWPVAGENSLFDFPLKSFEPGDTAGA</sequence>